<dbReference type="SUPFAM" id="SSF51905">
    <property type="entry name" value="FAD/NAD(P)-binding domain"/>
    <property type="match status" value="1"/>
</dbReference>
<dbReference type="GO" id="GO:0070221">
    <property type="term" value="P:sulfide oxidation, using sulfide:quinone oxidoreductase"/>
    <property type="evidence" value="ECO:0007669"/>
    <property type="project" value="TreeGrafter"/>
</dbReference>
<evidence type="ECO:0000259" key="1">
    <source>
        <dbReference type="Pfam" id="PF07992"/>
    </source>
</evidence>
<gene>
    <name evidence="2" type="ORF">FACUT_11651</name>
</gene>
<dbReference type="PANTHER" id="PTHR10632:SF2">
    <property type="entry name" value="SULFIDE:QUINONE OXIDOREDUCTASE, MITOCHONDRIAL"/>
    <property type="match status" value="1"/>
</dbReference>
<evidence type="ECO:0000313" key="3">
    <source>
        <dbReference type="Proteomes" id="UP000536711"/>
    </source>
</evidence>
<dbReference type="EMBL" id="JAADJF010000393">
    <property type="protein sequence ID" value="KAF4418930.1"/>
    <property type="molecule type" value="Genomic_DNA"/>
</dbReference>
<dbReference type="AlphaFoldDB" id="A0A8H4JE95"/>
<dbReference type="Gene3D" id="3.50.50.60">
    <property type="entry name" value="FAD/NAD(P)-binding domain"/>
    <property type="match status" value="2"/>
</dbReference>
<reference evidence="2 3" key="1">
    <citation type="submission" date="2020-01" db="EMBL/GenBank/DDBJ databases">
        <title>Identification and distribution of gene clusters putatively required for synthesis of sphingolipid metabolism inhibitors in phylogenetically diverse species of the filamentous fungus Fusarium.</title>
        <authorList>
            <person name="Kim H.-S."/>
            <person name="Busman M."/>
            <person name="Brown D.W."/>
            <person name="Divon H."/>
            <person name="Uhlig S."/>
            <person name="Proctor R.H."/>
        </authorList>
    </citation>
    <scope>NUCLEOTIDE SEQUENCE [LARGE SCALE GENOMIC DNA]</scope>
    <source>
        <strain evidence="2 3">NRRL 13308</strain>
    </source>
</reference>
<dbReference type="OrthoDB" id="5376590at2759"/>
<dbReference type="InterPro" id="IPR036188">
    <property type="entry name" value="FAD/NAD-bd_sf"/>
</dbReference>
<dbReference type="Pfam" id="PF07992">
    <property type="entry name" value="Pyr_redox_2"/>
    <property type="match status" value="1"/>
</dbReference>
<dbReference type="GO" id="GO:0005739">
    <property type="term" value="C:mitochondrion"/>
    <property type="evidence" value="ECO:0007669"/>
    <property type="project" value="TreeGrafter"/>
</dbReference>
<dbReference type="GO" id="GO:0071949">
    <property type="term" value="F:FAD binding"/>
    <property type="evidence" value="ECO:0007669"/>
    <property type="project" value="TreeGrafter"/>
</dbReference>
<dbReference type="FunFam" id="3.50.50.60:FF:000203">
    <property type="entry name" value="Related to sulfide:quinone oxidoreductase, mitochondrial"/>
    <property type="match status" value="1"/>
</dbReference>
<dbReference type="InterPro" id="IPR023753">
    <property type="entry name" value="FAD/NAD-binding_dom"/>
</dbReference>
<dbReference type="PANTHER" id="PTHR10632">
    <property type="entry name" value="SULFIDE:QUINONE OXIDOREDUCTASE"/>
    <property type="match status" value="1"/>
</dbReference>
<comment type="caution">
    <text evidence="2">The sequence shown here is derived from an EMBL/GenBank/DDBJ whole genome shotgun (WGS) entry which is preliminary data.</text>
</comment>
<organism evidence="2 3">
    <name type="scientific">Fusarium acutatum</name>
    <dbReference type="NCBI Taxonomy" id="78861"/>
    <lineage>
        <taxon>Eukaryota</taxon>
        <taxon>Fungi</taxon>
        <taxon>Dikarya</taxon>
        <taxon>Ascomycota</taxon>
        <taxon>Pezizomycotina</taxon>
        <taxon>Sordariomycetes</taxon>
        <taxon>Hypocreomycetidae</taxon>
        <taxon>Hypocreales</taxon>
        <taxon>Nectriaceae</taxon>
        <taxon>Fusarium</taxon>
        <taxon>Fusarium fujikuroi species complex</taxon>
    </lineage>
</organism>
<sequence length="630" mass="71208">MLSSRVTLAVRSAAFGQSRRGLATAAAVTAASRSHKVVVIGGGSAGLAISHQLLRSGRFASEDIAVVDPAQWHHYQPGWTLVGAGLKTKEELKMSMPELIDPKLKFYNVSVDALTPEDNSITLGTGDKVNYEHLVVAPGIKINYDSIKGLPEALAERNGPVSSIYGYDYCDKVFPNIQRLQKGNAIFTQPAGVIKCAGAPQKSMWLALDHWKQTGLYDPKNPSGSPIKITFATGLPVMFGVPKYSAELEKMRQERGVEGLFQHDLVAIEGNNAVFANGQDKVTRPFDFLHVVPKMGPHAFVKNSALANEAGYVDVNDNTLRHNKFSNVWSAGDASSLPTSKTAAAVTSEAPVLVSNLLRAIDGQEPEPAYDGYTSCPLLTEYGKVMLAEFKYGGVPKETFGEILGIDQAVPRRSFYHLKKDFFPWVYKNYMIKVLDLPSASFESYPWTRKSGFYLDAKALKLLHKIECLEHRLRYLRRRLDVNTRDLEKIDFYRTKAKLGWFGSLRRRLNEQLDHEKQRERQIDQIRTKLLEAQIPLDMELIASKEARLAKLQAEFESRIQWESKEAQKDYRKWLCDEKRREDAKNNWKMEQKRRDREKWEGKWQKFLLSEGAKKEVSRGHPKLWGSFLL</sequence>
<keyword evidence="3" id="KW-1185">Reference proteome</keyword>
<name>A0A8H4JE95_9HYPO</name>
<dbReference type="GO" id="GO:0070224">
    <property type="term" value="F:sulfide:quinone oxidoreductase activity"/>
    <property type="evidence" value="ECO:0007669"/>
    <property type="project" value="TreeGrafter"/>
</dbReference>
<proteinExistence type="predicted"/>
<accession>A0A8H4JE95</accession>
<protein>
    <submittedName>
        <fullName evidence="2">Sulfide:quinone oxidoreductase mitochondrial</fullName>
    </submittedName>
</protein>
<dbReference type="InterPro" id="IPR015904">
    <property type="entry name" value="Sulphide_quinone_reductase"/>
</dbReference>
<dbReference type="Proteomes" id="UP000536711">
    <property type="component" value="Unassembled WGS sequence"/>
</dbReference>
<feature type="domain" description="FAD/NAD(P)-binding" evidence="1">
    <location>
        <begin position="36"/>
        <end position="150"/>
    </location>
</feature>
<evidence type="ECO:0000313" key="2">
    <source>
        <dbReference type="EMBL" id="KAF4418930.1"/>
    </source>
</evidence>